<keyword evidence="2" id="KW-0472">Membrane</keyword>
<proteinExistence type="predicted"/>
<keyword evidence="2" id="KW-1133">Transmembrane helix</keyword>
<feature type="transmembrane region" description="Helical" evidence="2">
    <location>
        <begin position="224"/>
        <end position="242"/>
    </location>
</feature>
<evidence type="ECO:0000313" key="5">
    <source>
        <dbReference type="Proteomes" id="UP001327560"/>
    </source>
</evidence>
<dbReference type="Proteomes" id="UP001327560">
    <property type="component" value="Chromosome 2"/>
</dbReference>
<dbReference type="InterPro" id="IPR004146">
    <property type="entry name" value="DC1"/>
</dbReference>
<evidence type="ECO:0000313" key="4">
    <source>
        <dbReference type="EMBL" id="WOK96952.1"/>
    </source>
</evidence>
<dbReference type="SUPFAM" id="SSF57889">
    <property type="entry name" value="Cysteine-rich domain"/>
    <property type="match status" value="1"/>
</dbReference>
<protein>
    <recommendedName>
        <fullName evidence="3">DC1 domain-containing protein</fullName>
    </recommendedName>
</protein>
<dbReference type="AlphaFoldDB" id="A0AAQ3Q5M0"/>
<evidence type="ECO:0000256" key="2">
    <source>
        <dbReference type="SAM" id="Phobius"/>
    </source>
</evidence>
<evidence type="ECO:0000259" key="3">
    <source>
        <dbReference type="Pfam" id="PF03107"/>
    </source>
</evidence>
<organism evidence="4 5">
    <name type="scientific">Canna indica</name>
    <name type="common">Indian-shot</name>
    <dbReference type="NCBI Taxonomy" id="4628"/>
    <lineage>
        <taxon>Eukaryota</taxon>
        <taxon>Viridiplantae</taxon>
        <taxon>Streptophyta</taxon>
        <taxon>Embryophyta</taxon>
        <taxon>Tracheophyta</taxon>
        <taxon>Spermatophyta</taxon>
        <taxon>Magnoliopsida</taxon>
        <taxon>Liliopsida</taxon>
        <taxon>Zingiberales</taxon>
        <taxon>Cannaceae</taxon>
        <taxon>Canna</taxon>
    </lineage>
</organism>
<feature type="domain" description="DC1" evidence="3">
    <location>
        <begin position="11"/>
        <end position="59"/>
    </location>
</feature>
<dbReference type="PANTHER" id="PTHR46477">
    <property type="entry name" value="CYSTEINE/HISTIDINE-RICH C1 DOMAIN FAMILY PROTEIN"/>
    <property type="match status" value="1"/>
</dbReference>
<dbReference type="InterPro" id="IPR046349">
    <property type="entry name" value="C1-like_sf"/>
</dbReference>
<gene>
    <name evidence="4" type="ORF">Cni_G05660</name>
</gene>
<reference evidence="4 5" key="1">
    <citation type="submission" date="2023-10" db="EMBL/GenBank/DDBJ databases">
        <title>Chromosome-scale genome assembly provides insights into flower coloration mechanisms of Canna indica.</title>
        <authorList>
            <person name="Li C."/>
        </authorList>
    </citation>
    <scope>NUCLEOTIDE SEQUENCE [LARGE SCALE GENOMIC DNA]</scope>
    <source>
        <tissue evidence="4">Flower</tissue>
    </source>
</reference>
<dbReference type="Pfam" id="PF03107">
    <property type="entry name" value="C1_2"/>
    <property type="match status" value="1"/>
</dbReference>
<keyword evidence="5" id="KW-1185">Reference proteome</keyword>
<evidence type="ECO:0000256" key="1">
    <source>
        <dbReference type="ARBA" id="ARBA00022737"/>
    </source>
</evidence>
<accession>A0AAQ3Q5M0</accession>
<name>A0AAQ3Q5M0_9LILI</name>
<dbReference type="EMBL" id="CP136891">
    <property type="protein sequence ID" value="WOK96952.1"/>
    <property type="molecule type" value="Genomic_DNA"/>
</dbReference>
<dbReference type="PANTHER" id="PTHR46477:SF3">
    <property type="entry name" value="CYSTEINE_HISTIDINE-RICH C1 DOMAIN FAMILY PROTEIN"/>
    <property type="match status" value="1"/>
</dbReference>
<keyword evidence="1" id="KW-0677">Repeat</keyword>
<keyword evidence="2" id="KW-0812">Transmembrane</keyword>
<sequence>MARDRVIQDDHHHHPLMLVVDVDQRPYRYRCRGCLEIGCGPRYACVEEDCDYVLHQPCANPDRTIAHPFFPRCSFSFFDVPKPRRRCDACGGDVKGFVYHCANKGWDLHPCCAKLERQVKEDDVVFDLREREIAKCYSCGKRKLNKEAKSWTYVSKCGEYHFHVSCMKKGAVEAVEAMEEGTHHGEGGAASTASFKVTESRALQERLPNYSIARRKDKKKMRKFAMLKTIVKIAVGIMAALLGDPTTLTIALITSLISN</sequence>